<dbReference type="PANTHER" id="PTHR36766">
    <property type="entry name" value="PLANT BROAD-SPECTRUM MILDEW RESISTANCE PROTEIN RPW8"/>
    <property type="match status" value="1"/>
</dbReference>
<dbReference type="EMBL" id="QGNW01000912">
    <property type="protein sequence ID" value="RVW59025.1"/>
    <property type="molecule type" value="Genomic_DNA"/>
</dbReference>
<evidence type="ECO:0000313" key="3">
    <source>
        <dbReference type="Proteomes" id="UP000288805"/>
    </source>
</evidence>
<dbReference type="AlphaFoldDB" id="A0A438FGA9"/>
<accession>A0A438FGA9</accession>
<dbReference type="Gene3D" id="3.80.10.10">
    <property type="entry name" value="Ribonuclease Inhibitor"/>
    <property type="match status" value="1"/>
</dbReference>
<dbReference type="Proteomes" id="UP000288805">
    <property type="component" value="Unassembled WGS sequence"/>
</dbReference>
<evidence type="ECO:0000256" key="1">
    <source>
        <dbReference type="ARBA" id="ARBA00022821"/>
    </source>
</evidence>
<comment type="caution">
    <text evidence="2">The sequence shown here is derived from an EMBL/GenBank/DDBJ whole genome shotgun (WGS) entry which is preliminary data.</text>
</comment>
<dbReference type="InterPro" id="IPR032675">
    <property type="entry name" value="LRR_dom_sf"/>
</dbReference>
<dbReference type="GO" id="GO:0006952">
    <property type="term" value="P:defense response"/>
    <property type="evidence" value="ECO:0007669"/>
    <property type="project" value="UniProtKB-KW"/>
</dbReference>
<dbReference type="PANTHER" id="PTHR36766:SF40">
    <property type="entry name" value="DISEASE RESISTANCE PROTEIN RGA3"/>
    <property type="match status" value="1"/>
</dbReference>
<proteinExistence type="predicted"/>
<name>A0A438FGA9_VITVI</name>
<evidence type="ECO:0000313" key="2">
    <source>
        <dbReference type="EMBL" id="RVW59025.1"/>
    </source>
</evidence>
<evidence type="ECO:0008006" key="4">
    <source>
        <dbReference type="Google" id="ProtNLM"/>
    </source>
</evidence>
<keyword evidence="1" id="KW-0611">Plant defense</keyword>
<reference evidence="2 3" key="1">
    <citation type="journal article" date="2018" name="PLoS Genet.">
        <title>Population sequencing reveals clonal diversity and ancestral inbreeding in the grapevine cultivar Chardonnay.</title>
        <authorList>
            <person name="Roach M.J."/>
            <person name="Johnson D.L."/>
            <person name="Bohlmann J."/>
            <person name="van Vuuren H.J."/>
            <person name="Jones S.J."/>
            <person name="Pretorius I.S."/>
            <person name="Schmidt S.A."/>
            <person name="Borneman A.R."/>
        </authorList>
    </citation>
    <scope>NUCLEOTIDE SEQUENCE [LARGE SCALE GENOMIC DNA]</scope>
    <source>
        <strain evidence="3">cv. Chardonnay</strain>
        <tissue evidence="2">Leaf</tissue>
    </source>
</reference>
<sequence length="344" mass="39451">MSSMGDCESFSGLEHLRFEKMPQWKDWLIPKLGHEETQALFPCLRSLDLNWKTLVVCDIHGSKGHGVVSLEEQGLPCIFNTRKDRFAAYAKTSWVRNCRVLETLPDGMMMNSCMLEYVEIKECPSFIEFPKATTLVDLNGYMYGMSISQVHSKRLLSLHLEILSIWDCEQLESIPRNLLQNLTSLQLLNIYCENMRWPPSGWGLDTLTSLGELFIQGPFRDLLSFFGSHLLLRTSLTTLRLGNLRNLKSIASTSLQSLISLKTLEFHICPKLRSFVPNEGLLATLARLVIKECPVLKERCLKDKGKDWPKIAHIPYVQIDGIVQQLKKLQFPLWRIQRICQLLA</sequence>
<protein>
    <recommendedName>
        <fullName evidence="4">Disease resistance protein</fullName>
    </recommendedName>
</protein>
<organism evidence="2 3">
    <name type="scientific">Vitis vinifera</name>
    <name type="common">Grape</name>
    <dbReference type="NCBI Taxonomy" id="29760"/>
    <lineage>
        <taxon>Eukaryota</taxon>
        <taxon>Viridiplantae</taxon>
        <taxon>Streptophyta</taxon>
        <taxon>Embryophyta</taxon>
        <taxon>Tracheophyta</taxon>
        <taxon>Spermatophyta</taxon>
        <taxon>Magnoliopsida</taxon>
        <taxon>eudicotyledons</taxon>
        <taxon>Gunneridae</taxon>
        <taxon>Pentapetalae</taxon>
        <taxon>rosids</taxon>
        <taxon>Vitales</taxon>
        <taxon>Vitaceae</taxon>
        <taxon>Viteae</taxon>
        <taxon>Vitis</taxon>
    </lineage>
</organism>
<dbReference type="SUPFAM" id="SSF52058">
    <property type="entry name" value="L domain-like"/>
    <property type="match status" value="1"/>
</dbReference>
<gene>
    <name evidence="2" type="ORF">CK203_107804</name>
</gene>